<dbReference type="AlphaFoldDB" id="A0A4S8R7C6"/>
<evidence type="ECO:0000313" key="2">
    <source>
        <dbReference type="Proteomes" id="UP000308671"/>
    </source>
</evidence>
<accession>A0A4S8R7C6</accession>
<proteinExistence type="predicted"/>
<gene>
    <name evidence="1" type="ORF">BGAL_0060g00010</name>
</gene>
<sequence>MDITGRFIFPSPWGITRLAATATGGEDQINVPQSIEALSDDGALRAPERITLSNPVLHNCQAQTLLDRAPPSTSLLNKCETRLKGGKNNAQQRASQ</sequence>
<organism evidence="1 2">
    <name type="scientific">Botrytis galanthina</name>
    <dbReference type="NCBI Taxonomy" id="278940"/>
    <lineage>
        <taxon>Eukaryota</taxon>
        <taxon>Fungi</taxon>
        <taxon>Dikarya</taxon>
        <taxon>Ascomycota</taxon>
        <taxon>Pezizomycotina</taxon>
        <taxon>Leotiomycetes</taxon>
        <taxon>Helotiales</taxon>
        <taxon>Sclerotiniaceae</taxon>
        <taxon>Botrytis</taxon>
    </lineage>
</organism>
<comment type="caution">
    <text evidence="1">The sequence shown here is derived from an EMBL/GenBank/DDBJ whole genome shotgun (WGS) entry which is preliminary data.</text>
</comment>
<dbReference type="Proteomes" id="UP000308671">
    <property type="component" value="Unassembled WGS sequence"/>
</dbReference>
<keyword evidence="2" id="KW-1185">Reference proteome</keyword>
<dbReference type="OrthoDB" id="10387767at2759"/>
<protein>
    <submittedName>
        <fullName evidence="1">Uncharacterized protein</fullName>
    </submittedName>
</protein>
<reference evidence="1 2" key="1">
    <citation type="submission" date="2017-12" db="EMBL/GenBank/DDBJ databases">
        <title>Comparative genomics of Botrytis spp.</title>
        <authorList>
            <person name="Valero-Jimenez C.A."/>
            <person name="Tapia P."/>
            <person name="Veloso J."/>
            <person name="Silva-Moreno E."/>
            <person name="Staats M."/>
            <person name="Valdes J.H."/>
            <person name="Van Kan J.A.L."/>
        </authorList>
    </citation>
    <scope>NUCLEOTIDE SEQUENCE [LARGE SCALE GENOMIC DNA]</scope>
    <source>
        <strain evidence="1 2">MUCL435</strain>
    </source>
</reference>
<name>A0A4S8R7C6_9HELO</name>
<evidence type="ECO:0000313" key="1">
    <source>
        <dbReference type="EMBL" id="THV53061.1"/>
    </source>
</evidence>
<dbReference type="EMBL" id="PQXL01000060">
    <property type="protein sequence ID" value="THV53061.1"/>
    <property type="molecule type" value="Genomic_DNA"/>
</dbReference>